<dbReference type="Pfam" id="PF25569">
    <property type="entry name" value="TPR_ZFYVE26"/>
    <property type="match status" value="1"/>
</dbReference>
<dbReference type="GO" id="GO:0032465">
    <property type="term" value="P:regulation of cytokinesis"/>
    <property type="evidence" value="ECO:0007669"/>
    <property type="project" value="TreeGrafter"/>
</dbReference>
<reference evidence="11 12" key="1">
    <citation type="journal article" date="2018" name="Nat. Ecol. Evol.">
        <title>Shark genomes provide insights into elasmobranch evolution and the origin of vertebrates.</title>
        <authorList>
            <person name="Hara Y"/>
            <person name="Yamaguchi K"/>
            <person name="Onimaru K"/>
            <person name="Kadota M"/>
            <person name="Koyanagi M"/>
            <person name="Keeley SD"/>
            <person name="Tatsumi K"/>
            <person name="Tanaka K"/>
            <person name="Motone F"/>
            <person name="Kageyama Y"/>
            <person name="Nozu R"/>
            <person name="Adachi N"/>
            <person name="Nishimura O"/>
            <person name="Nakagawa R"/>
            <person name="Tanegashima C"/>
            <person name="Kiyatake I"/>
            <person name="Matsumoto R"/>
            <person name="Murakumo K"/>
            <person name="Nishida K"/>
            <person name="Terakita A"/>
            <person name="Kuratani S"/>
            <person name="Sato K"/>
            <person name="Hyodo S Kuraku.S."/>
        </authorList>
    </citation>
    <scope>NUCLEOTIDE SEQUENCE [LARGE SCALE GENOMIC DNA]</scope>
</reference>
<dbReference type="GO" id="GO:0005765">
    <property type="term" value="C:lysosomal membrane"/>
    <property type="evidence" value="ECO:0007669"/>
    <property type="project" value="TreeGrafter"/>
</dbReference>
<dbReference type="InterPro" id="IPR011011">
    <property type="entry name" value="Znf_FYVE_PHD"/>
</dbReference>
<evidence type="ECO:0000313" key="12">
    <source>
        <dbReference type="Proteomes" id="UP000287033"/>
    </source>
</evidence>
<dbReference type="GO" id="GO:0032266">
    <property type="term" value="F:phosphatidylinositol-3-phosphate binding"/>
    <property type="evidence" value="ECO:0007669"/>
    <property type="project" value="InterPro"/>
</dbReference>
<dbReference type="PROSITE" id="PS50178">
    <property type="entry name" value="ZF_FYVE"/>
    <property type="match status" value="1"/>
</dbReference>
<evidence type="ECO:0000256" key="8">
    <source>
        <dbReference type="PROSITE-ProRule" id="PRU00091"/>
    </source>
</evidence>
<feature type="region of interest" description="Disordered" evidence="9">
    <location>
        <begin position="761"/>
        <end position="788"/>
    </location>
</feature>
<dbReference type="InterPro" id="IPR013083">
    <property type="entry name" value="Znf_RING/FYVE/PHD"/>
</dbReference>
<evidence type="ECO:0000256" key="1">
    <source>
        <dbReference type="ARBA" id="ARBA00014373"/>
    </source>
</evidence>
<organism evidence="11 12">
    <name type="scientific">Chiloscyllium punctatum</name>
    <name type="common">Brownbanded bambooshark</name>
    <name type="synonym">Hemiscyllium punctatum</name>
    <dbReference type="NCBI Taxonomy" id="137246"/>
    <lineage>
        <taxon>Eukaryota</taxon>
        <taxon>Metazoa</taxon>
        <taxon>Chordata</taxon>
        <taxon>Craniata</taxon>
        <taxon>Vertebrata</taxon>
        <taxon>Chondrichthyes</taxon>
        <taxon>Elasmobranchii</taxon>
        <taxon>Galeomorphii</taxon>
        <taxon>Galeoidea</taxon>
        <taxon>Orectolobiformes</taxon>
        <taxon>Hemiscylliidae</taxon>
        <taxon>Chiloscyllium</taxon>
    </lineage>
</organism>
<dbReference type="OrthoDB" id="1936617at2759"/>
<feature type="compositionally biased region" description="Polar residues" evidence="9">
    <location>
        <begin position="1601"/>
        <end position="1628"/>
    </location>
</feature>
<proteinExistence type="predicted"/>
<evidence type="ECO:0000256" key="3">
    <source>
        <dbReference type="ARBA" id="ARBA00022723"/>
    </source>
</evidence>
<dbReference type="GO" id="GO:0005813">
    <property type="term" value="C:centrosome"/>
    <property type="evidence" value="ECO:0007669"/>
    <property type="project" value="TreeGrafter"/>
</dbReference>
<dbReference type="InterPro" id="IPR057946">
    <property type="entry name" value="TPR_ZFYVE26"/>
</dbReference>
<dbReference type="InterPro" id="IPR028730">
    <property type="entry name" value="ZFYVE26"/>
</dbReference>
<feature type="compositionally biased region" description="Basic residues" evidence="9">
    <location>
        <begin position="761"/>
        <end position="770"/>
    </location>
</feature>
<dbReference type="CDD" id="cd15724">
    <property type="entry name" value="FYVE_ZFY26"/>
    <property type="match status" value="1"/>
</dbReference>
<dbReference type="GO" id="GO:0000281">
    <property type="term" value="P:mitotic cytokinesis"/>
    <property type="evidence" value="ECO:0007669"/>
    <property type="project" value="InterPro"/>
</dbReference>
<feature type="region of interest" description="Disordered" evidence="9">
    <location>
        <begin position="1601"/>
        <end position="1641"/>
    </location>
</feature>
<gene>
    <name evidence="11" type="ORF">chiPu_0004279</name>
</gene>
<dbReference type="SUPFAM" id="SSF57903">
    <property type="entry name" value="FYVE/PHD zinc finger"/>
    <property type="match status" value="1"/>
</dbReference>
<keyword evidence="3" id="KW-0479">Metal-binding</keyword>
<comment type="function">
    <text evidence="7">Phosphatidylinositol 3-phosphate-binding protein required for the abscission step in cytokinesis: recruited to the midbody during cytokinesis and acts as a regulator of abscission. May also be required for efficient homologous recombination DNA double-strand break repair.</text>
</comment>
<comment type="subunit">
    <text evidence="6">Interacts with AP5Z1, AP5B1, AP5S1 and SPG11. Interacts with TTC19 and KIF13A.</text>
</comment>
<dbReference type="GO" id="GO:0007040">
    <property type="term" value="P:lysosome organization"/>
    <property type="evidence" value="ECO:0007669"/>
    <property type="project" value="UniProtKB-ARBA"/>
</dbReference>
<dbReference type="FunFam" id="3.30.40.10:FF:000295">
    <property type="entry name" value="Zinc finger, FYVE domain-containing 26"/>
    <property type="match status" value="1"/>
</dbReference>
<evidence type="ECO:0000256" key="9">
    <source>
        <dbReference type="SAM" id="MobiDB-lite"/>
    </source>
</evidence>
<dbReference type="GO" id="GO:0008270">
    <property type="term" value="F:zinc ion binding"/>
    <property type="evidence" value="ECO:0007669"/>
    <property type="project" value="UniProtKB-KW"/>
</dbReference>
<dbReference type="Proteomes" id="UP000287033">
    <property type="component" value="Unassembled WGS sequence"/>
</dbReference>
<dbReference type="OMA" id="XDQVRAA"/>
<dbReference type="InterPro" id="IPR000306">
    <property type="entry name" value="Znf_FYVE"/>
</dbReference>
<evidence type="ECO:0000256" key="7">
    <source>
        <dbReference type="ARBA" id="ARBA00044939"/>
    </source>
</evidence>
<dbReference type="EMBL" id="BEZZ01000101">
    <property type="protein sequence ID" value="GCC25867.1"/>
    <property type="molecule type" value="Genomic_DNA"/>
</dbReference>
<dbReference type="GO" id="GO:0000724">
    <property type="term" value="P:double-strand break repair via homologous recombination"/>
    <property type="evidence" value="ECO:0007669"/>
    <property type="project" value="InterPro"/>
</dbReference>
<name>A0A401S662_CHIPU</name>
<dbReference type="PANTHER" id="PTHR46591:SF1">
    <property type="entry name" value="ZINC FINGER FYVE DOMAIN-CONTAINING PROTEIN 26"/>
    <property type="match status" value="1"/>
</dbReference>
<comment type="caution">
    <text evidence="11">The sequence shown here is derived from an EMBL/GenBank/DDBJ whole genome shotgun (WGS) entry which is preliminary data.</text>
</comment>
<dbReference type="STRING" id="137246.A0A401S662"/>
<evidence type="ECO:0000256" key="2">
    <source>
        <dbReference type="ARBA" id="ARBA00022553"/>
    </source>
</evidence>
<dbReference type="Pfam" id="PF01363">
    <property type="entry name" value="FYVE"/>
    <property type="match status" value="1"/>
</dbReference>
<sequence length="2371" mass="269185">MEESSSGMNTANIHPFGKEEDDSLERLFVFFCDQLRQGNWALAQACMPQLKQWQAGAEQVKEILQAIVVCPYKLRWETISSPHRLAWLWLLELERWWSHDQISLPSNVRREIEFFLLLEQLQPQISQDVLKELNSIFFKCHNPGMVIEKQEDFSTYTLSPEAFSSLWKLLSSNPQLVKALVSYLVVESTESSAVEHNHRLQKLFIDFLQNALCTLKEARKGNAKNESVMDVYESTKKQIYSLVSVLMFDAEREAYEIQQLCEELYDACCAIEYGLSEEQLLGFMLRKSNQTLINLYSTVSIKKSKEKLIAQISSDRVSLGLSEAEKVILASFADAEEPPSWKAAYFYSMSTNKHFVEQVLEQCCDAVLQDFCGGLSSHIEVLEWCLKWNRNSIPEKDFIRHLHSLDCHSALYSLHHLTNLPALKVDDVIDLLQKQSANGNGARSQSVTQRRNVTLYQALCVLKYAIYAICINAHQPSLCKDCPYSLLDAAVKDVALETEHACSQGCSSVFKFYLSRCQEFLHVIPAPFRLEVLENIFSLLFLSYNDLYGDKIGHEGQFCLDEEGDTEQIQAGVDFETIVDNLESTMEVVDNVVVHCEHSSTGLDEKITQKTSRVLHNGCMQKLKVTNLTYAPAENDPREQLEYLNLKHFTMSVNRGNDFLVNAVTMNIFLDVIKDHLEALKCQIPWTPGNVPKEDVQLMECLNCSISAESFDNRLAQLSRYISEAQWRYKVVTSNKTTEGDLPCFTKNHRPLAKYSTLKRQSRMRRKRMEHRTSSHLTVESVSGDLSTSTSDGSMVHFAVTNEQEFKPQVQRHNLLIPMMLAPPESLLISCILRGNFAQAHQVVLMFELQSSYCYGELMFMERYQQVINELAKVEQKMENKGIDNTSHKLSVGRFTLQAIGDAAAAGMVFYSISDVVEKLINSSEVANSTLQEDFWKSKVKTEPTNPLHEILEDLSGPAMAIFDLACTQCQLWKTCKQLLETAERRLMATFESKGRKINYVRHNPDGIQGFPAVLQRMSKILNYSLSSHGQIKAKPAEDRVGSHLNCSLIELLLACYPALSEDCVTLQLNLSECLEQITQKLQTAMKSPDLKGNLLSCLEQTSSRSQDPEGHTIQNHMKQLLKNLDQHTQDVIDKDQTRADYVRSIFDYINTFSAVLVRSMNRDMATQGQRALKHSLPWKNRLSGRTEAPLDMEQISKECEQLMKEFPILEHFLYTMAEPLHGTHEETASLQDSLCGNPCTTLLLAGLHSEIAVSTLTEIFRQVLCDGHWLKALKILDLYGDENEEFEKLKGILLSFAVVGEQEGWKYLFRMKNAILRAQLVLHCSEKWPLGACLDVLLYCLSDPSTDEREIKSNLCKKKEELQVYEKILNLGSLVPWSGWQELRIESSQNPQAVMDIILQAGEFELCEAWVQLHPVSVDFTMKLRREYLLHLLEKGDGEQAFQLLQGIRDSDMCQAVCEQALDQHPGLAACHFLANYLTMHFHKSLSAARHHEIQSMRIGSKLLLTLPDSARDIYSHLSSNPLLMLEQLLMNMKVDWASVAVQTLHQLLMGQEAGLAIEDIDCLLSKYAAKALEVPFAVREKARSDSVINLQDLLTQSAGPENFPTSSNLERTSSICSGNSSLQGPTTPREGSFRTSKSIGEFLPPEIPPAKKDWIPDDKALFCMVCVKERFTMFNRRHHCRRCGRVVCQSCSTNKMVVEKCRENPARVCDQCYSYYHGNENVQQDQGEDPINCGDSDLDLAVALQMPQQSEVHWNLTLNEEDNENERSEFFYEQAPSASLCIAILNLHSNSMECGHQLIDHCSRLSRALTNPEVDACLLIDIIKQLLFSAKMMFVKAGRSQDLALCDSYISKVDVVKILVAANYQDVPSLEQILKPAAITRLRNKLLETEYYALAVEVSTKGLLDPSGVWHAWGLACLKVGNLSASREKFSRCLKPPFDRNQLSLGPPLLQEIMQHLETSVKPVSPVGDGTGFEVTGDGKIKQKVFYQECLYYLQTYGTNLAIISFYMRHNCMREALQHLLDKACPEEVFMQGIFKPSYESGRLHALENLMEHMDPSLEKWSCYLIASCKHLQMRGFFNILYDLQQFMKDHMRAAMTCIRFFSHKADSYRELGANQGWLTEAKGHLKTYLQEVSQRSSSRKKITSSFRKQMSAADVSRYMNTIELQIEVTKFLHRCENSGTSKSCGPPASLFGNTKMKMEVACKVLLGGKNIEEGFGISFRVIQAFQLDAAAVYDKTAKHLLQNRKFCQIRQLLKCVSESGVASGDDTDNLLVRFIEGGDEHLSQSKDLEKLILEMKKDENKIKAFLLCGKYRSAYLVAVKLEHVQAVQSVQEVLEAAERAEDELIPKICRDWLKSHQLKTIQQKTHRK</sequence>
<evidence type="ECO:0000256" key="5">
    <source>
        <dbReference type="ARBA" id="ARBA00022833"/>
    </source>
</evidence>
<dbReference type="GO" id="GO:0030496">
    <property type="term" value="C:midbody"/>
    <property type="evidence" value="ECO:0007669"/>
    <property type="project" value="TreeGrafter"/>
</dbReference>
<feature type="domain" description="FYVE-type" evidence="10">
    <location>
        <begin position="1659"/>
        <end position="1719"/>
    </location>
</feature>
<evidence type="ECO:0000259" key="10">
    <source>
        <dbReference type="PROSITE" id="PS50178"/>
    </source>
</evidence>
<dbReference type="InterPro" id="IPR017455">
    <property type="entry name" value="Znf_FYVE-rel"/>
</dbReference>
<keyword evidence="2" id="KW-0597">Phosphoprotein</keyword>
<evidence type="ECO:0000313" key="11">
    <source>
        <dbReference type="EMBL" id="GCC25867.1"/>
    </source>
</evidence>
<evidence type="ECO:0000256" key="6">
    <source>
        <dbReference type="ARBA" id="ARBA00025962"/>
    </source>
</evidence>
<dbReference type="PANTHER" id="PTHR46591">
    <property type="entry name" value="ZINC FINGER FYVE DOMAIN-CONTAINING PROTEIN 26"/>
    <property type="match status" value="1"/>
</dbReference>
<accession>A0A401S662</accession>
<dbReference type="SMART" id="SM00064">
    <property type="entry name" value="FYVE"/>
    <property type="match status" value="1"/>
</dbReference>
<evidence type="ECO:0000256" key="4">
    <source>
        <dbReference type="ARBA" id="ARBA00022771"/>
    </source>
</evidence>
<keyword evidence="5" id="KW-0862">Zinc</keyword>
<keyword evidence="12" id="KW-1185">Reference proteome</keyword>
<protein>
    <recommendedName>
        <fullName evidence="1">Zinc finger FYVE domain-containing protein 26</fullName>
    </recommendedName>
</protein>
<dbReference type="Gene3D" id="3.30.40.10">
    <property type="entry name" value="Zinc/RING finger domain, C3HC4 (zinc finger)"/>
    <property type="match status" value="1"/>
</dbReference>
<keyword evidence="4 8" id="KW-0863">Zinc-finger</keyword>